<name>A0A1G6X4G2_PEPNI</name>
<dbReference type="Proteomes" id="UP000198995">
    <property type="component" value="Unassembled WGS sequence"/>
</dbReference>
<keyword evidence="2" id="KW-1185">Reference proteome</keyword>
<dbReference type="AlphaFoldDB" id="A0A1G6X4G2"/>
<evidence type="ECO:0000313" key="2">
    <source>
        <dbReference type="Proteomes" id="UP000198995"/>
    </source>
</evidence>
<sequence>MPKYTKEFKVKLVNEYLSCDLEQFQVGQIKKQDYLNKY</sequence>
<reference evidence="1 2" key="1">
    <citation type="submission" date="2016-10" db="EMBL/GenBank/DDBJ databases">
        <authorList>
            <person name="de Groot N.N."/>
        </authorList>
    </citation>
    <scope>NUCLEOTIDE SEQUENCE [LARGE SCALE GENOMIC DNA]</scope>
    <source>
        <strain evidence="1 2">DSM 20475</strain>
    </source>
</reference>
<gene>
    <name evidence="1" type="ORF">SAMN04489866_10649</name>
</gene>
<evidence type="ECO:0000313" key="1">
    <source>
        <dbReference type="EMBL" id="SDD72981.1"/>
    </source>
</evidence>
<accession>A0A1G6X4G2</accession>
<organism evidence="1 2">
    <name type="scientific">Peptococcus niger</name>
    <dbReference type="NCBI Taxonomy" id="2741"/>
    <lineage>
        <taxon>Bacteria</taxon>
        <taxon>Bacillati</taxon>
        <taxon>Bacillota</taxon>
        <taxon>Clostridia</taxon>
        <taxon>Eubacteriales</taxon>
        <taxon>Peptococcaceae</taxon>
        <taxon>Peptococcus</taxon>
    </lineage>
</organism>
<proteinExistence type="predicted"/>
<dbReference type="EMBL" id="FNAF01000006">
    <property type="protein sequence ID" value="SDD72981.1"/>
    <property type="molecule type" value="Genomic_DNA"/>
</dbReference>
<dbReference type="STRING" id="2741.SAMN04489866_10649"/>
<protein>
    <submittedName>
        <fullName evidence="1">Uncharacterized protein</fullName>
    </submittedName>
</protein>